<keyword evidence="1" id="KW-0175">Coiled coil</keyword>
<reference evidence="4" key="1">
    <citation type="submission" date="2016-07" db="EMBL/GenBank/DDBJ databases">
        <authorList>
            <person name="Bretaudeau A."/>
        </authorList>
    </citation>
    <scope>NUCLEOTIDE SEQUENCE</scope>
    <source>
        <strain evidence="4">Rice</strain>
        <tissue evidence="4">Whole body</tissue>
    </source>
</reference>
<feature type="region of interest" description="Disordered" evidence="2">
    <location>
        <begin position="523"/>
        <end position="548"/>
    </location>
</feature>
<evidence type="ECO:0000256" key="3">
    <source>
        <dbReference type="SAM" id="SignalP"/>
    </source>
</evidence>
<keyword evidence="3" id="KW-0732">Signal</keyword>
<protein>
    <submittedName>
        <fullName evidence="4">SFRICE_000982</fullName>
    </submittedName>
</protein>
<name>A0A2H1WT36_SPOFR</name>
<feature type="coiled-coil region" evidence="1">
    <location>
        <begin position="200"/>
        <end position="267"/>
    </location>
</feature>
<dbReference type="EMBL" id="ODYU01010861">
    <property type="protein sequence ID" value="SOQ56229.1"/>
    <property type="molecule type" value="Genomic_DNA"/>
</dbReference>
<sequence length="548" mass="62189">MIHKTDVCPQRLWWLAVALLLWAPRTQCREITHEDIKEAMLSLVHMIRMSEDKLERHEFREKALGEQVKKMLGNLDKKHRALEPLKGMISRLDDRLSNVETILLQKEEREKASQTKINEVLGNIEKALVALAPDAAPRGDLDNSLSGSSDGLIRRLDATDAKIEAVKTEIKGLKSSLSPEALRAMCLEVSSDMNPFEKHITEAEKLLNKYETKLNQYNGTKVQTDFVPLNEVSLADEAWHSKMSEVMERQEKEIKKIQRLLSDAESMWKDLPRLADLHRSTNQTMESINKSTESLLINNEMAVTKLLNKFREMGERLVTTNEDVQRSLTQSNTMTERAYADISRSYDTLRTEVQLLSKSERMIVDTADNVVAIKKRFEYGVHQILMEVGELIKQQHKTMNKTVNVKLDNIETTISQKQTVALNALGSKIESEMSQVWRQIGIMHQQIMMSSQALNKLSAFSEEYVNASSPKMDKMKQEMDGITTRVVDLGTNLNFVIGELSVATREFRQMALGLTKVLNESTKSTTVAPTTKDAGPGPHKIESEEKIP</sequence>
<feature type="signal peptide" evidence="3">
    <location>
        <begin position="1"/>
        <end position="28"/>
    </location>
</feature>
<dbReference type="GO" id="GO:0005886">
    <property type="term" value="C:plasma membrane"/>
    <property type="evidence" value="ECO:0007669"/>
    <property type="project" value="TreeGrafter"/>
</dbReference>
<proteinExistence type="predicted"/>
<evidence type="ECO:0000256" key="1">
    <source>
        <dbReference type="SAM" id="Coils"/>
    </source>
</evidence>
<feature type="chain" id="PRO_5013547393" evidence="3">
    <location>
        <begin position="29"/>
        <end position="548"/>
    </location>
</feature>
<feature type="compositionally biased region" description="Basic and acidic residues" evidence="2">
    <location>
        <begin position="539"/>
        <end position="548"/>
    </location>
</feature>
<evidence type="ECO:0000256" key="2">
    <source>
        <dbReference type="SAM" id="MobiDB-lite"/>
    </source>
</evidence>
<dbReference type="PANTHER" id="PTHR39960:SF1">
    <property type="entry name" value="LD34147P"/>
    <property type="match status" value="1"/>
</dbReference>
<accession>A0A2H1WT36</accession>
<gene>
    <name evidence="4" type="ORF">SFRICE_000982</name>
</gene>
<organism evidence="4">
    <name type="scientific">Spodoptera frugiperda</name>
    <name type="common">Fall armyworm</name>
    <dbReference type="NCBI Taxonomy" id="7108"/>
    <lineage>
        <taxon>Eukaryota</taxon>
        <taxon>Metazoa</taxon>
        <taxon>Ecdysozoa</taxon>
        <taxon>Arthropoda</taxon>
        <taxon>Hexapoda</taxon>
        <taxon>Insecta</taxon>
        <taxon>Pterygota</taxon>
        <taxon>Neoptera</taxon>
        <taxon>Endopterygota</taxon>
        <taxon>Lepidoptera</taxon>
        <taxon>Glossata</taxon>
        <taxon>Ditrysia</taxon>
        <taxon>Noctuoidea</taxon>
        <taxon>Noctuidae</taxon>
        <taxon>Amphipyrinae</taxon>
        <taxon>Spodoptera</taxon>
    </lineage>
</organism>
<evidence type="ECO:0000313" key="4">
    <source>
        <dbReference type="EMBL" id="SOQ56229.1"/>
    </source>
</evidence>
<dbReference type="PANTHER" id="PTHR39960">
    <property type="entry name" value="LD34147P"/>
    <property type="match status" value="1"/>
</dbReference>
<dbReference type="AlphaFoldDB" id="A0A2H1WT36"/>